<sequence>MFEAIEQLPVEEMNSRHQACRLLLDQLAPQASGLAVFSRLGIYYLTGTFGNGMFWLPREGAPILLVRKGMERARLESPLEAIVPYRSYSDYVRLCQEAGVPLGEVVAAEMGGLPWNLANLLTAKLPGVRFVPGDAVLSRAQAVKSPWELAKIRLAGQRHDHAVTGLLPGRIRPGMSEREVSHAIWGAFFELGHTGMLRMGAHGEEIFLGHVSAGDSGNYPSVFNGPLGLRGEHPASPFMGYSGQIWGKGQPLAVDCGFNLEGYNTDKTQVFWAGAPSSVPDQVRRAQDFCIAVQDWTAAHLRPGVAPSEIYAHCLDWARREGLEEGFMGLGANKVPFLGHGIGLVIDAWPVLAKGFDDPLEEGMVLAVEPKMGIPGVGMVGVENTFEVTAEGGKCLTGAAFDLICLE</sequence>
<dbReference type="SUPFAM" id="SSF55920">
    <property type="entry name" value="Creatinase/aminopeptidase"/>
    <property type="match status" value="1"/>
</dbReference>
<keyword evidence="3" id="KW-0031">Aminopeptidase</keyword>
<proteinExistence type="predicted"/>
<evidence type="ECO:0000259" key="2">
    <source>
        <dbReference type="Pfam" id="PF01321"/>
    </source>
</evidence>
<accession>A0A7C4EIX4</accession>
<dbReference type="AlphaFoldDB" id="A0A7C4EIX4"/>
<dbReference type="PANTHER" id="PTHR46112">
    <property type="entry name" value="AMINOPEPTIDASE"/>
    <property type="match status" value="1"/>
</dbReference>
<evidence type="ECO:0000259" key="1">
    <source>
        <dbReference type="Pfam" id="PF00557"/>
    </source>
</evidence>
<dbReference type="Gene3D" id="3.90.230.10">
    <property type="entry name" value="Creatinase/methionine aminopeptidase superfamily"/>
    <property type="match status" value="1"/>
</dbReference>
<dbReference type="CDD" id="cd01066">
    <property type="entry name" value="APP_MetAP"/>
    <property type="match status" value="1"/>
</dbReference>
<dbReference type="PANTHER" id="PTHR46112:SF2">
    <property type="entry name" value="XAA-PRO AMINOPEPTIDASE P-RELATED"/>
    <property type="match status" value="1"/>
</dbReference>
<dbReference type="Pfam" id="PF01321">
    <property type="entry name" value="Creatinase_N"/>
    <property type="match status" value="1"/>
</dbReference>
<organism evidence="3">
    <name type="scientific">Fundidesulfovibrio putealis</name>
    <dbReference type="NCBI Taxonomy" id="270496"/>
    <lineage>
        <taxon>Bacteria</taxon>
        <taxon>Pseudomonadati</taxon>
        <taxon>Thermodesulfobacteriota</taxon>
        <taxon>Desulfovibrionia</taxon>
        <taxon>Desulfovibrionales</taxon>
        <taxon>Desulfovibrionaceae</taxon>
        <taxon>Fundidesulfovibrio</taxon>
    </lineage>
</organism>
<keyword evidence="3" id="KW-0378">Hydrolase</keyword>
<feature type="domain" description="Peptidase M24" evidence="1">
    <location>
        <begin position="151"/>
        <end position="390"/>
    </location>
</feature>
<dbReference type="InterPro" id="IPR000994">
    <property type="entry name" value="Pept_M24"/>
</dbReference>
<protein>
    <submittedName>
        <fullName evidence="3">Aminopeptidase P family protein</fullName>
    </submittedName>
</protein>
<dbReference type="EMBL" id="DSRP01000638">
    <property type="protein sequence ID" value="HGG93108.1"/>
    <property type="molecule type" value="Genomic_DNA"/>
</dbReference>
<keyword evidence="3" id="KW-0645">Protease</keyword>
<dbReference type="InterPro" id="IPR000587">
    <property type="entry name" value="Creatinase_N"/>
</dbReference>
<dbReference type="Gene3D" id="3.40.350.10">
    <property type="entry name" value="Creatinase/prolidase N-terminal domain"/>
    <property type="match status" value="1"/>
</dbReference>
<name>A0A7C4EIX4_9BACT</name>
<gene>
    <name evidence="3" type="ORF">ENR59_09195</name>
</gene>
<evidence type="ECO:0000313" key="3">
    <source>
        <dbReference type="EMBL" id="HGG93108.1"/>
    </source>
</evidence>
<comment type="caution">
    <text evidence="3">The sequence shown here is derived from an EMBL/GenBank/DDBJ whole genome shotgun (WGS) entry which is preliminary data.</text>
</comment>
<reference evidence="3" key="1">
    <citation type="journal article" date="2020" name="mSystems">
        <title>Genome- and Community-Level Interaction Insights into Carbon Utilization and Element Cycling Functions of Hydrothermarchaeota in Hydrothermal Sediment.</title>
        <authorList>
            <person name="Zhou Z."/>
            <person name="Liu Y."/>
            <person name="Xu W."/>
            <person name="Pan J."/>
            <person name="Luo Z.H."/>
            <person name="Li M."/>
        </authorList>
    </citation>
    <scope>NUCLEOTIDE SEQUENCE [LARGE SCALE GENOMIC DNA]</scope>
    <source>
        <strain evidence="3">SpSt-413</strain>
    </source>
</reference>
<dbReference type="Pfam" id="PF00557">
    <property type="entry name" value="Peptidase_M24"/>
    <property type="match status" value="1"/>
</dbReference>
<dbReference type="GO" id="GO:0004177">
    <property type="term" value="F:aminopeptidase activity"/>
    <property type="evidence" value="ECO:0007669"/>
    <property type="project" value="UniProtKB-KW"/>
</dbReference>
<dbReference type="SUPFAM" id="SSF53092">
    <property type="entry name" value="Creatinase/prolidase N-terminal domain"/>
    <property type="match status" value="1"/>
</dbReference>
<dbReference type="InterPro" id="IPR029149">
    <property type="entry name" value="Creatin/AminoP/Spt16_N"/>
</dbReference>
<feature type="domain" description="Creatinase N-terminal" evidence="2">
    <location>
        <begin position="30"/>
        <end position="139"/>
    </location>
</feature>
<dbReference type="InterPro" id="IPR036005">
    <property type="entry name" value="Creatinase/aminopeptidase-like"/>
</dbReference>
<dbReference type="InterPro" id="IPR050659">
    <property type="entry name" value="Peptidase_M24B"/>
</dbReference>